<accession>L7JZ48</accession>
<reference evidence="1 2" key="1">
    <citation type="journal article" date="2012" name="PLoS Pathog.">
        <title>The genome of the obligate intracellular parasite Trachipleistophora hominis: new insights into microsporidian genome dynamics and reductive evolution.</title>
        <authorList>
            <person name="Heinz E."/>
            <person name="Williams T.A."/>
            <person name="Nakjang S."/>
            <person name="Noel C.J."/>
            <person name="Swan D.C."/>
            <person name="Goldberg A.V."/>
            <person name="Harris S.R."/>
            <person name="Weinmaier T."/>
            <person name="Markert S."/>
            <person name="Becher D."/>
            <person name="Bernhardt J."/>
            <person name="Dagan T."/>
            <person name="Hacker C."/>
            <person name="Lucocq J.M."/>
            <person name="Schweder T."/>
            <person name="Rattei T."/>
            <person name="Hall N."/>
            <person name="Hirt R.P."/>
            <person name="Embley T.M."/>
        </authorList>
    </citation>
    <scope>NUCLEOTIDE SEQUENCE [LARGE SCALE GENOMIC DNA]</scope>
</reference>
<protein>
    <submittedName>
        <fullName evidence="1">Uncharacterized protein</fullName>
    </submittedName>
</protein>
<dbReference type="HOGENOM" id="CLU_3299681_0_0_1"/>
<proteinExistence type="predicted"/>
<gene>
    <name evidence="1" type="ORF">THOM_0697</name>
</gene>
<dbReference type="InParanoid" id="L7JZ48"/>
<sequence length="40" mass="4575">MATFLGSCPENILVDFHNKKQKIIFLKTIIYVGKIAFNAF</sequence>
<evidence type="ECO:0000313" key="1">
    <source>
        <dbReference type="EMBL" id="ELQ76321.1"/>
    </source>
</evidence>
<dbReference type="EMBL" id="JH993855">
    <property type="protein sequence ID" value="ELQ76321.1"/>
    <property type="molecule type" value="Genomic_DNA"/>
</dbReference>
<dbReference type="AlphaFoldDB" id="L7JZ48"/>
<evidence type="ECO:0000313" key="2">
    <source>
        <dbReference type="Proteomes" id="UP000011185"/>
    </source>
</evidence>
<organism evidence="1 2">
    <name type="scientific">Trachipleistophora hominis</name>
    <name type="common">Microsporidian parasite</name>
    <dbReference type="NCBI Taxonomy" id="72359"/>
    <lineage>
        <taxon>Eukaryota</taxon>
        <taxon>Fungi</taxon>
        <taxon>Fungi incertae sedis</taxon>
        <taxon>Microsporidia</taxon>
        <taxon>Pleistophoridae</taxon>
        <taxon>Trachipleistophora</taxon>
    </lineage>
</organism>
<keyword evidence="2" id="KW-1185">Reference proteome</keyword>
<dbReference type="VEuPathDB" id="MicrosporidiaDB:THOM_0697"/>
<dbReference type="Proteomes" id="UP000011185">
    <property type="component" value="Unassembled WGS sequence"/>
</dbReference>
<name>L7JZ48_TRAHO</name>